<feature type="compositionally biased region" description="Polar residues" evidence="1">
    <location>
        <begin position="84"/>
        <end position="106"/>
    </location>
</feature>
<dbReference type="Proteomes" id="UP000310158">
    <property type="component" value="Unassembled WGS sequence"/>
</dbReference>
<evidence type="ECO:0000256" key="1">
    <source>
        <dbReference type="SAM" id="MobiDB-lite"/>
    </source>
</evidence>
<feature type="region of interest" description="Disordered" evidence="1">
    <location>
        <begin position="81"/>
        <end position="116"/>
    </location>
</feature>
<dbReference type="AlphaFoldDB" id="A0A4S4LRP1"/>
<dbReference type="EMBL" id="SGPL01000286">
    <property type="protein sequence ID" value="THH14318.1"/>
    <property type="molecule type" value="Genomic_DNA"/>
</dbReference>
<name>A0A4S4LRP1_9AGAM</name>
<sequence length="185" mass="19907">MSIRTRYTFLQYPSALWIVRTALSSVCAPAHTLVTRDGCGSGAMGWYGSKCVGDSVPDPPTVRSKNDIDANEAVGKVAAHDPNKSSSFVDIQGRASNHPDNTGSKTSTHKKKRDGHCTVEELQLQIDDIESRPARGSSVALTHFGAWIDGTLAGMYPAMERLIESAVNKAMDQAQGDKSQEDDPS</sequence>
<evidence type="ECO:0000313" key="3">
    <source>
        <dbReference type="Proteomes" id="UP000310158"/>
    </source>
</evidence>
<proteinExistence type="predicted"/>
<organism evidence="2 3">
    <name type="scientific">Bondarzewia mesenterica</name>
    <dbReference type="NCBI Taxonomy" id="1095465"/>
    <lineage>
        <taxon>Eukaryota</taxon>
        <taxon>Fungi</taxon>
        <taxon>Dikarya</taxon>
        <taxon>Basidiomycota</taxon>
        <taxon>Agaricomycotina</taxon>
        <taxon>Agaricomycetes</taxon>
        <taxon>Russulales</taxon>
        <taxon>Bondarzewiaceae</taxon>
        <taxon>Bondarzewia</taxon>
    </lineage>
</organism>
<keyword evidence="3" id="KW-1185">Reference proteome</keyword>
<gene>
    <name evidence="2" type="ORF">EW146_g5996</name>
</gene>
<reference evidence="2 3" key="1">
    <citation type="submission" date="2019-02" db="EMBL/GenBank/DDBJ databases">
        <title>Genome sequencing of the rare red list fungi Bondarzewia mesenterica.</title>
        <authorList>
            <person name="Buettner E."/>
            <person name="Kellner H."/>
        </authorList>
    </citation>
    <scope>NUCLEOTIDE SEQUENCE [LARGE SCALE GENOMIC DNA]</scope>
    <source>
        <strain evidence="2 3">DSM 108281</strain>
    </source>
</reference>
<evidence type="ECO:0000313" key="2">
    <source>
        <dbReference type="EMBL" id="THH14318.1"/>
    </source>
</evidence>
<accession>A0A4S4LRP1</accession>
<comment type="caution">
    <text evidence="2">The sequence shown here is derived from an EMBL/GenBank/DDBJ whole genome shotgun (WGS) entry which is preliminary data.</text>
</comment>
<protein>
    <submittedName>
        <fullName evidence="2">Uncharacterized protein</fullName>
    </submittedName>
</protein>